<dbReference type="Gene3D" id="3.30.710.10">
    <property type="entry name" value="Potassium Channel Kv1.1, Chain A"/>
    <property type="match status" value="1"/>
</dbReference>
<reference evidence="4 5" key="1">
    <citation type="journal article" date="2010" name="Nature">
        <title>Genome sequencing and analysis of the model grass Brachypodium distachyon.</title>
        <authorList>
            <consortium name="International Brachypodium Initiative"/>
        </authorList>
    </citation>
    <scope>NUCLEOTIDE SEQUENCE [LARGE SCALE GENOMIC DNA]</scope>
    <source>
        <strain evidence="4 5">Bd21</strain>
    </source>
</reference>
<dbReference type="Pfam" id="PF24570">
    <property type="entry name" value="BACK_BPM_SPOP"/>
    <property type="match status" value="1"/>
</dbReference>
<dbReference type="InterPro" id="IPR008974">
    <property type="entry name" value="TRAF-like"/>
</dbReference>
<evidence type="ECO:0000313" key="4">
    <source>
        <dbReference type="EMBL" id="KQJ84734.1"/>
    </source>
</evidence>
<dbReference type="InParanoid" id="A0A0Q3EA60"/>
<dbReference type="InterPro" id="IPR002083">
    <property type="entry name" value="MATH/TRAF_dom"/>
</dbReference>
<reference evidence="5" key="3">
    <citation type="submission" date="2018-08" db="UniProtKB">
        <authorList>
            <consortium name="EnsemblPlants"/>
        </authorList>
    </citation>
    <scope>IDENTIFICATION</scope>
    <source>
        <strain evidence="5">cv. Bd21</strain>
    </source>
</reference>
<accession>A0A0Q3EA60</accession>
<dbReference type="CDD" id="cd00121">
    <property type="entry name" value="MATH"/>
    <property type="match status" value="1"/>
</dbReference>
<dbReference type="EnsemblPlants" id="KQJ84734">
    <property type="protein sequence ID" value="KQJ84734"/>
    <property type="gene ID" value="BRADI_5g22503v3"/>
</dbReference>
<dbReference type="InterPro" id="IPR011333">
    <property type="entry name" value="SKP1/BTB/POZ_sf"/>
</dbReference>
<dbReference type="PROSITE" id="PS50097">
    <property type="entry name" value="BTB"/>
    <property type="match status" value="1"/>
</dbReference>
<dbReference type="InterPro" id="IPR045005">
    <property type="entry name" value="BPM1-6"/>
</dbReference>
<organism evidence="4">
    <name type="scientific">Brachypodium distachyon</name>
    <name type="common">Purple false brome</name>
    <name type="synonym">Trachynia distachya</name>
    <dbReference type="NCBI Taxonomy" id="15368"/>
    <lineage>
        <taxon>Eukaryota</taxon>
        <taxon>Viridiplantae</taxon>
        <taxon>Streptophyta</taxon>
        <taxon>Embryophyta</taxon>
        <taxon>Tracheophyta</taxon>
        <taxon>Spermatophyta</taxon>
        <taxon>Magnoliopsida</taxon>
        <taxon>Liliopsida</taxon>
        <taxon>Poales</taxon>
        <taxon>Poaceae</taxon>
        <taxon>BOP clade</taxon>
        <taxon>Pooideae</taxon>
        <taxon>Stipodae</taxon>
        <taxon>Brachypodieae</taxon>
        <taxon>Brachypodium</taxon>
    </lineage>
</organism>
<dbReference type="OrthoDB" id="6359816at2759"/>
<dbReference type="PANTHER" id="PTHR26379">
    <property type="entry name" value="BTB/POZ AND MATH DOMAIN-CONTAINING PROTEIN 1"/>
    <property type="match status" value="1"/>
</dbReference>
<comment type="pathway">
    <text evidence="1">Protein modification; protein ubiquitination.</text>
</comment>
<sequence>MAQNAAAGVNHGEGLGLPETWSGCVTERGADNFEVTNCALLVVMGAGSYVSSSTFCVGGYDWSIRFYPAGASNAAGYASAFLYYLSETKNVRAKWTTTMLDKDGQGCVVTVIKEPPPDQCKEKPFEIPPPELPGQLERVLKDGKGADVTILVGGREFSAHRFMLAARSPVFDAQLFGPLAEKGDTRCAAIEVVDMEPVIFEMLLHFIYADSLPPCDGEEGYGAAEMQHLLVAADRYGLDRLKAMCEEKLCKTIDARHELKNACEEFMSKPGRASMVMVSDGFRRLVARCIPLVLEHK</sequence>
<dbReference type="InterPro" id="IPR056423">
    <property type="entry name" value="BACK_BPM_SPOP"/>
</dbReference>
<evidence type="ECO:0000313" key="6">
    <source>
        <dbReference type="Proteomes" id="UP000008810"/>
    </source>
</evidence>
<comment type="similarity">
    <text evidence="2">Belongs to the Tdpoz family.</text>
</comment>
<evidence type="ECO:0000313" key="5">
    <source>
        <dbReference type="EnsemblPlants" id="KQJ84734"/>
    </source>
</evidence>
<dbReference type="Pfam" id="PF00651">
    <property type="entry name" value="BTB"/>
    <property type="match status" value="1"/>
</dbReference>
<evidence type="ECO:0000259" key="3">
    <source>
        <dbReference type="PROSITE" id="PS50097"/>
    </source>
</evidence>
<dbReference type="InterPro" id="IPR000210">
    <property type="entry name" value="BTB/POZ_dom"/>
</dbReference>
<dbReference type="SUPFAM" id="SSF54695">
    <property type="entry name" value="POZ domain"/>
    <property type="match status" value="1"/>
</dbReference>
<reference evidence="4" key="2">
    <citation type="submission" date="2017-06" db="EMBL/GenBank/DDBJ databases">
        <title>WGS assembly of Brachypodium distachyon.</title>
        <authorList>
            <consortium name="The International Brachypodium Initiative"/>
            <person name="Lucas S."/>
            <person name="Harmon-Smith M."/>
            <person name="Lail K."/>
            <person name="Tice H."/>
            <person name="Grimwood J."/>
            <person name="Bruce D."/>
            <person name="Barry K."/>
            <person name="Shu S."/>
            <person name="Lindquist E."/>
            <person name="Wang M."/>
            <person name="Pitluck S."/>
            <person name="Vogel J.P."/>
            <person name="Garvin D.F."/>
            <person name="Mockler T.C."/>
            <person name="Schmutz J."/>
            <person name="Rokhsar D."/>
            <person name="Bevan M.W."/>
        </authorList>
    </citation>
    <scope>NUCLEOTIDE SEQUENCE</scope>
    <source>
        <strain evidence="4">Bd21</strain>
    </source>
</reference>
<dbReference type="Pfam" id="PF22486">
    <property type="entry name" value="MATH_2"/>
    <property type="match status" value="1"/>
</dbReference>
<dbReference type="PANTHER" id="PTHR26379:SF385">
    <property type="entry name" value="BTB DOMAIN-CONTAINING PROTEIN"/>
    <property type="match status" value="1"/>
</dbReference>
<keyword evidence="6" id="KW-1185">Reference proteome</keyword>
<evidence type="ECO:0000256" key="2">
    <source>
        <dbReference type="ARBA" id="ARBA00010846"/>
    </source>
</evidence>
<dbReference type="Gramene" id="KQJ84734">
    <property type="protein sequence ID" value="KQJ84734"/>
    <property type="gene ID" value="BRADI_5g22503v3"/>
</dbReference>
<proteinExistence type="inferred from homology"/>
<name>A0A0Q3EA60_BRADI</name>
<dbReference type="EMBL" id="CM000884">
    <property type="protein sequence ID" value="KQJ84734.1"/>
    <property type="molecule type" value="Genomic_DNA"/>
</dbReference>
<dbReference type="GO" id="GO:0016567">
    <property type="term" value="P:protein ubiquitination"/>
    <property type="evidence" value="ECO:0007669"/>
    <property type="project" value="InterPro"/>
</dbReference>
<dbReference type="Proteomes" id="UP000008810">
    <property type="component" value="Chromosome 5"/>
</dbReference>
<dbReference type="SMART" id="SM00225">
    <property type="entry name" value="BTB"/>
    <property type="match status" value="1"/>
</dbReference>
<dbReference type="Gene3D" id="2.60.210.10">
    <property type="entry name" value="Apoptosis, Tumor Necrosis Factor Receptor Associated Protein 2, Chain A"/>
    <property type="match status" value="1"/>
</dbReference>
<evidence type="ECO:0000256" key="1">
    <source>
        <dbReference type="ARBA" id="ARBA00004906"/>
    </source>
</evidence>
<gene>
    <name evidence="4" type="ORF">BRADI_5g22503v3</name>
</gene>
<dbReference type="AlphaFoldDB" id="A0A0Q3EA60"/>
<dbReference type="SUPFAM" id="SSF49599">
    <property type="entry name" value="TRAF domain-like"/>
    <property type="match status" value="1"/>
</dbReference>
<protein>
    <recommendedName>
        <fullName evidence="3">BTB domain-containing protein</fullName>
    </recommendedName>
</protein>
<feature type="domain" description="BTB" evidence="3">
    <location>
        <begin position="146"/>
        <end position="216"/>
    </location>
</feature>